<evidence type="ECO:0000313" key="2">
    <source>
        <dbReference type="EMBL" id="VDD83269.1"/>
    </source>
</evidence>
<feature type="region of interest" description="Disordered" evidence="1">
    <location>
        <begin position="20"/>
        <end position="46"/>
    </location>
</feature>
<accession>A0A3P6I5U1</accession>
<evidence type="ECO:0000313" key="3">
    <source>
        <dbReference type="Proteomes" id="UP000267029"/>
    </source>
</evidence>
<sequence length="79" mass="8995">MTGTPERSVHIDETRFAEHIIDGVVDGDDPAEDDGGPQRDYRSHDSRVDGVCVHSSGIQQHWFRLFNRLACRSRSDAWQ</sequence>
<dbReference type="Proteomes" id="UP000267029">
    <property type="component" value="Unassembled WGS sequence"/>
</dbReference>
<name>A0A3P6I5U1_MESCO</name>
<protein>
    <submittedName>
        <fullName evidence="2">Uncharacterized protein</fullName>
    </submittedName>
</protein>
<proteinExistence type="predicted"/>
<dbReference type="EMBL" id="UXSR01005678">
    <property type="protein sequence ID" value="VDD83269.1"/>
    <property type="molecule type" value="Genomic_DNA"/>
</dbReference>
<feature type="compositionally biased region" description="Acidic residues" evidence="1">
    <location>
        <begin position="25"/>
        <end position="35"/>
    </location>
</feature>
<keyword evidence="3" id="KW-1185">Reference proteome</keyword>
<gene>
    <name evidence="2" type="ORF">MCOS_LOCUS9272</name>
</gene>
<organism evidence="2 3">
    <name type="scientific">Mesocestoides corti</name>
    <name type="common">Flatworm</name>
    <dbReference type="NCBI Taxonomy" id="53468"/>
    <lineage>
        <taxon>Eukaryota</taxon>
        <taxon>Metazoa</taxon>
        <taxon>Spiralia</taxon>
        <taxon>Lophotrochozoa</taxon>
        <taxon>Platyhelminthes</taxon>
        <taxon>Cestoda</taxon>
        <taxon>Eucestoda</taxon>
        <taxon>Cyclophyllidea</taxon>
        <taxon>Mesocestoididae</taxon>
        <taxon>Mesocestoides</taxon>
    </lineage>
</organism>
<dbReference type="AlphaFoldDB" id="A0A3P6I5U1"/>
<feature type="compositionally biased region" description="Basic and acidic residues" evidence="1">
    <location>
        <begin position="36"/>
        <end position="46"/>
    </location>
</feature>
<evidence type="ECO:0000256" key="1">
    <source>
        <dbReference type="SAM" id="MobiDB-lite"/>
    </source>
</evidence>
<reference evidence="2 3" key="1">
    <citation type="submission" date="2018-10" db="EMBL/GenBank/DDBJ databases">
        <authorList>
            <consortium name="Pathogen Informatics"/>
        </authorList>
    </citation>
    <scope>NUCLEOTIDE SEQUENCE [LARGE SCALE GENOMIC DNA]</scope>
</reference>